<dbReference type="Gene3D" id="2.60.120.430">
    <property type="entry name" value="Galactose-binding lectin"/>
    <property type="match status" value="1"/>
</dbReference>
<dbReference type="EMBL" id="CP003746">
    <property type="protein sequence ID" value="AFV00358.2"/>
    <property type="molecule type" value="Genomic_DNA"/>
</dbReference>
<keyword evidence="2" id="KW-0732">Signal</keyword>
<dbReference type="Pfam" id="PF13402">
    <property type="entry name" value="Peptidase_M60"/>
    <property type="match status" value="1"/>
</dbReference>
<dbReference type="InterPro" id="IPR031161">
    <property type="entry name" value="Peptidase_M60_dom"/>
</dbReference>
<dbReference type="SMART" id="SM01276">
    <property type="entry name" value="M60-like"/>
    <property type="match status" value="1"/>
</dbReference>
<feature type="compositionally biased region" description="Acidic residues" evidence="1">
    <location>
        <begin position="112"/>
        <end position="123"/>
    </location>
</feature>
<dbReference type="Gene3D" id="3.40.390.80">
    <property type="entry name" value="Peptidase M60, enhancin-like domain 2"/>
    <property type="match status" value="1"/>
</dbReference>
<proteinExistence type="predicted"/>
<dbReference type="STRING" id="1117647.M5M_16125"/>
<sequence>MNTHQLILTMLMTSGLTLAGCNVESVATPGEDNAAIEQPGTTETQPEHDSGSGQSPNEGQDTSGDQSPGDDGNQDAATPDADNGGSEDQDGASGGEKTEGGAQEHDATAPEDSTDNTPDEDPVDTPSSHPLHSAFNQSLCIAEPDNTLTAQACNESLQQRWLPFEGTLRAAWNSQLCVTATTLANGANVQLQTCNGDARQQWTYENNYLRNGNWALDLNRNTNAIIVYSFHGGDNQQWLTSANQSTPPPEAGWGAVEVPSIAPYGSRSFSVPAAQNWVNTGLYLRKGQTATISATGMWNVKGGELYGPDGASGEQSRGCQLGELTARIGLYYKDPAISCIGSSATFTAHEDGIVYMGSVVSNDLGEAYDTRTRATGSLTVTVESNGETVPTIAHNEAANYDFAAVSSGWIEIRSEHNIMTLPIATAIKDAGKLEAAGDRLDAFYKQHLALRGKAPYQGQAIRWFADTKDAPGWMLAGNPVRMDPALVDHHGEHRITLIADDGNNGWGFAHELGHDFNFAGGDWYYTSFGGLEAWPNIFTLHAIDKLGLPPRDLSDCADRKASYLAKNEHKDSLGDAWTGLCFLMEFQQAYGWDFYQRFYAKFNEHPGHGWSFLHQRFSEAAGEDVSEIFNGWNISY</sequence>
<feature type="signal peptide" evidence="2">
    <location>
        <begin position="1"/>
        <end position="19"/>
    </location>
</feature>
<feature type="compositionally biased region" description="Polar residues" evidence="1">
    <location>
        <begin position="51"/>
        <end position="66"/>
    </location>
</feature>
<name>K4L2E1_SIMAS</name>
<dbReference type="AlphaFoldDB" id="K4L2E1"/>
<dbReference type="InterPro" id="IPR042279">
    <property type="entry name" value="Pep_M60_3"/>
</dbReference>
<dbReference type="Pfam" id="PF00652">
    <property type="entry name" value="Ricin_B_lectin"/>
    <property type="match status" value="1"/>
</dbReference>
<protein>
    <recommendedName>
        <fullName evidence="3">Peptidase M60 domain-containing protein</fullName>
    </recommendedName>
</protein>
<dbReference type="PROSITE" id="PS51723">
    <property type="entry name" value="PEPTIDASE_M60"/>
    <property type="match status" value="1"/>
</dbReference>
<evidence type="ECO:0000256" key="2">
    <source>
        <dbReference type="SAM" id="SignalP"/>
    </source>
</evidence>
<feature type="domain" description="Peptidase M60" evidence="3">
    <location>
        <begin position="275"/>
        <end position="591"/>
    </location>
</feature>
<evidence type="ECO:0000313" key="4">
    <source>
        <dbReference type="EMBL" id="AFV00358.2"/>
    </source>
</evidence>
<organism evidence="4 5">
    <name type="scientific">Simiduia agarivorans (strain DSM 21679 / JCM 13881 / BCRC 17597 / SA1)</name>
    <dbReference type="NCBI Taxonomy" id="1117647"/>
    <lineage>
        <taxon>Bacteria</taxon>
        <taxon>Pseudomonadati</taxon>
        <taxon>Pseudomonadota</taxon>
        <taxon>Gammaproteobacteria</taxon>
        <taxon>Cellvibrionales</taxon>
        <taxon>Cellvibrionaceae</taxon>
        <taxon>Simiduia</taxon>
    </lineage>
</organism>
<evidence type="ECO:0000256" key="1">
    <source>
        <dbReference type="SAM" id="MobiDB-lite"/>
    </source>
</evidence>
<feature type="chain" id="PRO_5003878682" description="Peptidase M60 domain-containing protein" evidence="2">
    <location>
        <begin position="20"/>
        <end position="636"/>
    </location>
</feature>
<feature type="compositionally biased region" description="Basic and acidic residues" evidence="1">
    <location>
        <begin position="96"/>
        <end position="108"/>
    </location>
</feature>
<dbReference type="OrthoDB" id="9122461at2"/>
<dbReference type="SMART" id="SM00458">
    <property type="entry name" value="RICIN"/>
    <property type="match status" value="1"/>
</dbReference>
<dbReference type="SUPFAM" id="SSF50370">
    <property type="entry name" value="Ricin B-like lectins"/>
    <property type="match status" value="1"/>
</dbReference>
<dbReference type="CDD" id="cd23456">
    <property type="entry name" value="beta-trefoil_Ricin_SCDase"/>
    <property type="match status" value="1"/>
</dbReference>
<dbReference type="PROSITE" id="PS50231">
    <property type="entry name" value="RICIN_B_LECTIN"/>
    <property type="match status" value="1"/>
</dbReference>
<dbReference type="RefSeq" id="WP_016389746.1">
    <property type="nucleotide sequence ID" value="NC_018868.3"/>
</dbReference>
<dbReference type="HOGENOM" id="CLU_430142_0_0_6"/>
<reference evidence="4 5" key="1">
    <citation type="journal article" date="2013" name="Genome Announc.">
        <title>Complete genome sequence of Simiduia agarivorans SA1(T), a marine bacterium able to degrade a variety of polysaccharides.</title>
        <authorList>
            <person name="Lin S.Y."/>
            <person name="Shieh W.Y."/>
            <person name="Chen J.S."/>
            <person name="Tang S.L."/>
        </authorList>
    </citation>
    <scope>NUCLEOTIDE SEQUENCE [LARGE SCALE GENOMIC DNA]</scope>
    <source>
        <strain evidence="5">DSM 21679 / JCM 13881 / BCRC 17597 / SA1</strain>
    </source>
</reference>
<evidence type="ECO:0000313" key="5">
    <source>
        <dbReference type="Proteomes" id="UP000000466"/>
    </source>
</evidence>
<keyword evidence="5" id="KW-1185">Reference proteome</keyword>
<dbReference type="InterPro" id="IPR035992">
    <property type="entry name" value="Ricin_B-like_lectins"/>
</dbReference>
<evidence type="ECO:0000259" key="3">
    <source>
        <dbReference type="PROSITE" id="PS51723"/>
    </source>
</evidence>
<dbReference type="Proteomes" id="UP000000466">
    <property type="component" value="Chromosome"/>
</dbReference>
<accession>K4L2E1</accession>
<feature type="region of interest" description="Disordered" evidence="1">
    <location>
        <begin position="28"/>
        <end position="132"/>
    </location>
</feature>
<dbReference type="Gene3D" id="2.80.10.50">
    <property type="match status" value="1"/>
</dbReference>
<dbReference type="KEGG" id="saga:M5M_16125"/>
<gene>
    <name evidence="4" type="ordered locus">M5M_16125</name>
</gene>
<dbReference type="InterPro" id="IPR000772">
    <property type="entry name" value="Ricin_B_lectin"/>
</dbReference>
<dbReference type="Gene3D" id="1.10.390.30">
    <property type="entry name" value="Peptidase M60, enhancin-like domain 3"/>
    <property type="match status" value="1"/>
</dbReference>